<name>A0ABT6H8E1_9BACI</name>
<proteinExistence type="inferred from homology"/>
<evidence type="ECO:0000256" key="2">
    <source>
        <dbReference type="ARBA" id="ARBA00004696"/>
    </source>
</evidence>
<dbReference type="GO" id="GO:0004425">
    <property type="term" value="F:indole-3-glycerol-phosphate synthase activity"/>
    <property type="evidence" value="ECO:0007669"/>
    <property type="project" value="UniProtKB-EC"/>
</dbReference>
<dbReference type="NCBIfam" id="NF001377">
    <property type="entry name" value="PRK00278.2-4"/>
    <property type="match status" value="1"/>
</dbReference>
<dbReference type="Proteomes" id="UP001218246">
    <property type="component" value="Unassembled WGS sequence"/>
</dbReference>
<dbReference type="InterPro" id="IPR013798">
    <property type="entry name" value="Indole-3-glycerol_P_synth_dom"/>
</dbReference>
<dbReference type="NCBIfam" id="NF001371">
    <property type="entry name" value="PRK00278.1-3"/>
    <property type="match status" value="1"/>
</dbReference>
<reference evidence="10 11" key="1">
    <citation type="submission" date="2023-04" db="EMBL/GenBank/DDBJ databases">
        <title>Ectobacillus antri isolated from activated sludge.</title>
        <authorList>
            <person name="Yan P."/>
            <person name="Liu X."/>
        </authorList>
    </citation>
    <scope>NUCLEOTIDE SEQUENCE [LARGE SCALE GENOMIC DNA]</scope>
    <source>
        <strain evidence="10 11">C18H</strain>
    </source>
</reference>
<keyword evidence="11" id="KW-1185">Reference proteome</keyword>
<comment type="similarity">
    <text evidence="8">Belongs to the TrpC family.</text>
</comment>
<dbReference type="InterPro" id="IPR013785">
    <property type="entry name" value="Aldolase_TIM"/>
</dbReference>
<sequence length="253" mass="27731">METILDKIIAQKKLEVAELQRSGFRYEEVRPHVSLVENLKKPGVTVIAEIKRASPSKGALNVEVDVKEQAKQYELSGAGAISVLTDTNFFKGSFQDLKDARSVVSVPLLCKDFMIDEVQIQKANEAGADIILLIVAALPVERLQELYRYATELGLEVIVEVHDEEELEAALAIGPAIIGVNNRNLKTFEVNLETTERLAKRVVSSGALLISESGIFTKEDVVRVQRVGAQGILVGEAFMRADSVADLFGALRI</sequence>
<evidence type="ECO:0000256" key="8">
    <source>
        <dbReference type="HAMAP-Rule" id="MF_00134"/>
    </source>
</evidence>
<evidence type="ECO:0000313" key="11">
    <source>
        <dbReference type="Proteomes" id="UP001218246"/>
    </source>
</evidence>
<comment type="pathway">
    <text evidence="2 8">Amino-acid biosynthesis; L-tryptophan biosynthesis; L-tryptophan from chorismate: step 4/5.</text>
</comment>
<dbReference type="Pfam" id="PF00218">
    <property type="entry name" value="IGPS"/>
    <property type="match status" value="1"/>
</dbReference>
<gene>
    <name evidence="8 10" type="primary">trpC</name>
    <name evidence="10" type="ORF">P6P90_17025</name>
</gene>
<comment type="catalytic activity">
    <reaction evidence="1 8">
        <text>1-(2-carboxyphenylamino)-1-deoxy-D-ribulose 5-phosphate + H(+) = (1S,2R)-1-C-(indol-3-yl)glycerol 3-phosphate + CO2 + H2O</text>
        <dbReference type="Rhea" id="RHEA:23476"/>
        <dbReference type="ChEBI" id="CHEBI:15377"/>
        <dbReference type="ChEBI" id="CHEBI:15378"/>
        <dbReference type="ChEBI" id="CHEBI:16526"/>
        <dbReference type="ChEBI" id="CHEBI:58613"/>
        <dbReference type="ChEBI" id="CHEBI:58866"/>
        <dbReference type="EC" id="4.1.1.48"/>
    </reaction>
</comment>
<dbReference type="InterPro" id="IPR001468">
    <property type="entry name" value="Indole-3-GlycerolPSynthase_CS"/>
</dbReference>
<feature type="domain" description="Indole-3-glycerol phosphate synthase" evidence="9">
    <location>
        <begin position="5"/>
        <end position="245"/>
    </location>
</feature>
<evidence type="ECO:0000259" key="9">
    <source>
        <dbReference type="Pfam" id="PF00218"/>
    </source>
</evidence>
<keyword evidence="6 8" id="KW-0057">Aromatic amino acid biosynthesis</keyword>
<organism evidence="10 11">
    <name type="scientific">Ectobacillus antri</name>
    <dbReference type="NCBI Taxonomy" id="2486280"/>
    <lineage>
        <taxon>Bacteria</taxon>
        <taxon>Bacillati</taxon>
        <taxon>Bacillota</taxon>
        <taxon>Bacilli</taxon>
        <taxon>Bacillales</taxon>
        <taxon>Bacillaceae</taxon>
        <taxon>Ectobacillus</taxon>
    </lineage>
</organism>
<dbReference type="InterPro" id="IPR011060">
    <property type="entry name" value="RibuloseP-bd_barrel"/>
</dbReference>
<evidence type="ECO:0000256" key="1">
    <source>
        <dbReference type="ARBA" id="ARBA00001633"/>
    </source>
</evidence>
<dbReference type="RefSeq" id="WP_124565324.1">
    <property type="nucleotide sequence ID" value="NZ_JARRRY010000024.1"/>
</dbReference>
<dbReference type="InterPro" id="IPR045186">
    <property type="entry name" value="Indole-3-glycerol_P_synth"/>
</dbReference>
<dbReference type="HAMAP" id="MF_00134_A">
    <property type="entry name" value="IGPS_A"/>
    <property type="match status" value="1"/>
</dbReference>
<evidence type="ECO:0000256" key="6">
    <source>
        <dbReference type="ARBA" id="ARBA00023141"/>
    </source>
</evidence>
<comment type="caution">
    <text evidence="10">The sequence shown here is derived from an EMBL/GenBank/DDBJ whole genome shotgun (WGS) entry which is preliminary data.</text>
</comment>
<dbReference type="PANTHER" id="PTHR22854:SF2">
    <property type="entry name" value="INDOLE-3-GLYCEROL-PHOSPHATE SYNTHASE"/>
    <property type="match status" value="1"/>
</dbReference>
<evidence type="ECO:0000256" key="3">
    <source>
        <dbReference type="ARBA" id="ARBA00022605"/>
    </source>
</evidence>
<evidence type="ECO:0000256" key="5">
    <source>
        <dbReference type="ARBA" id="ARBA00022822"/>
    </source>
</evidence>
<dbReference type="CDD" id="cd00331">
    <property type="entry name" value="IGPS"/>
    <property type="match status" value="1"/>
</dbReference>
<keyword evidence="3 8" id="KW-0028">Amino-acid biosynthesis</keyword>
<keyword evidence="4 8" id="KW-0210">Decarboxylase</keyword>
<protein>
    <recommendedName>
        <fullName evidence="8">Indole-3-glycerol phosphate synthase</fullName>
        <shortName evidence="8">IGPS</shortName>
        <ecNumber evidence="8">4.1.1.48</ecNumber>
    </recommendedName>
</protein>
<evidence type="ECO:0000256" key="7">
    <source>
        <dbReference type="ARBA" id="ARBA00023239"/>
    </source>
</evidence>
<dbReference type="Gene3D" id="3.20.20.70">
    <property type="entry name" value="Aldolase class I"/>
    <property type="match status" value="1"/>
</dbReference>
<evidence type="ECO:0000313" key="10">
    <source>
        <dbReference type="EMBL" id="MDG5755594.1"/>
    </source>
</evidence>
<accession>A0ABT6H8E1</accession>
<dbReference type="PANTHER" id="PTHR22854">
    <property type="entry name" value="TRYPTOPHAN BIOSYNTHESIS PROTEIN"/>
    <property type="match status" value="1"/>
</dbReference>
<dbReference type="EC" id="4.1.1.48" evidence="8"/>
<dbReference type="HAMAP" id="MF_00134_B">
    <property type="entry name" value="IGPS_B"/>
    <property type="match status" value="1"/>
</dbReference>
<keyword evidence="7 8" id="KW-0456">Lyase</keyword>
<dbReference type="SUPFAM" id="SSF51366">
    <property type="entry name" value="Ribulose-phoshate binding barrel"/>
    <property type="match status" value="1"/>
</dbReference>
<keyword evidence="5 8" id="KW-0822">Tryptophan biosynthesis</keyword>
<dbReference type="EMBL" id="JARULN010000036">
    <property type="protein sequence ID" value="MDG5755594.1"/>
    <property type="molecule type" value="Genomic_DNA"/>
</dbReference>
<dbReference type="PROSITE" id="PS00614">
    <property type="entry name" value="IGPS"/>
    <property type="match status" value="1"/>
</dbReference>
<evidence type="ECO:0000256" key="4">
    <source>
        <dbReference type="ARBA" id="ARBA00022793"/>
    </source>
</evidence>